<dbReference type="EMBL" id="JAEOAQ010000001">
    <property type="protein sequence ID" value="KAG5421885.1"/>
    <property type="molecule type" value="Genomic_DNA"/>
</dbReference>
<feature type="coiled-coil region" evidence="1">
    <location>
        <begin position="143"/>
        <end position="191"/>
    </location>
</feature>
<keyword evidence="4" id="KW-1185">Reference proteome</keyword>
<dbReference type="AlphaFoldDB" id="A0A8H7ZHI0"/>
<keyword evidence="2" id="KW-0812">Transmembrane</keyword>
<sequence>MPTRTTTLTSPNITLENSLDYLLDQSWDKFNGNRATISAKEIPDLISEMETILGIGYLLTQIVEASIKPFISQDPDSRFSKSDVKKIITFMISPKSFASVLRDEAGLSDESVRSRIMNNSRTSKNDTFHIWKKHQNIAEMKAKSVKDEEIEQLNKEIAHLKQANDQKELKLKISEREINRLNTRVEDLANVYKDRGAGERTLVAQLDDKNAALIESTHLCKKYKDACAEYKQREKETALAVKTLEKEINRQNEVIQFLQKQLPVDNESSSTKDFLKNLPIVKQCFIFLKYRHDLKDTRVLIMSVIGMIFFFSFMVNLVQVVYLILSATSFDKNSGIIFNEDVIRSRGVLDLLSVVPAIEKFVYEYIDW</sequence>
<accession>A0A8H7ZHI0</accession>
<protein>
    <submittedName>
        <fullName evidence="3">Uncharacterized protein</fullName>
    </submittedName>
</protein>
<keyword evidence="2" id="KW-0472">Membrane</keyword>
<reference evidence="3 4" key="1">
    <citation type="submission" date="2020-12" db="EMBL/GenBank/DDBJ databases">
        <title>Effect of drift, selection, and recombination on the evolution of hybrid genomes in Candida yeast pathogens.</title>
        <authorList>
            <person name="Mixao V."/>
            <person name="Ksiezopolska E."/>
            <person name="Saus E."/>
            <person name="Boekhout T."/>
            <person name="Gacser A."/>
            <person name="Gabaldon T."/>
        </authorList>
    </citation>
    <scope>NUCLEOTIDE SEQUENCE [LARGE SCALE GENOMIC DNA]</scope>
    <source>
        <strain evidence="3 4">BP57</strain>
    </source>
</reference>
<name>A0A8H7ZHI0_9ASCO</name>
<comment type="caution">
    <text evidence="3">The sequence shown here is derived from an EMBL/GenBank/DDBJ whole genome shotgun (WGS) entry which is preliminary data.</text>
</comment>
<feature type="transmembrane region" description="Helical" evidence="2">
    <location>
        <begin position="299"/>
        <end position="325"/>
    </location>
</feature>
<evidence type="ECO:0000256" key="2">
    <source>
        <dbReference type="SAM" id="Phobius"/>
    </source>
</evidence>
<proteinExistence type="predicted"/>
<evidence type="ECO:0000256" key="1">
    <source>
        <dbReference type="SAM" id="Coils"/>
    </source>
</evidence>
<dbReference type="OrthoDB" id="4007944at2759"/>
<gene>
    <name evidence="3" type="ORF">I9W82_000978</name>
</gene>
<evidence type="ECO:0000313" key="3">
    <source>
        <dbReference type="EMBL" id="KAG5421885.1"/>
    </source>
</evidence>
<dbReference type="GeneID" id="93649607"/>
<evidence type="ECO:0000313" key="4">
    <source>
        <dbReference type="Proteomes" id="UP000669133"/>
    </source>
</evidence>
<keyword evidence="1" id="KW-0175">Coiled coil</keyword>
<organism evidence="3 4">
    <name type="scientific">Candida metapsilosis</name>
    <dbReference type="NCBI Taxonomy" id="273372"/>
    <lineage>
        <taxon>Eukaryota</taxon>
        <taxon>Fungi</taxon>
        <taxon>Dikarya</taxon>
        <taxon>Ascomycota</taxon>
        <taxon>Saccharomycotina</taxon>
        <taxon>Pichiomycetes</taxon>
        <taxon>Debaryomycetaceae</taxon>
        <taxon>Candida/Lodderomyces clade</taxon>
        <taxon>Candida</taxon>
    </lineage>
</organism>
<dbReference type="RefSeq" id="XP_067551001.1">
    <property type="nucleotide sequence ID" value="XM_067695399.1"/>
</dbReference>
<dbReference type="Proteomes" id="UP000669133">
    <property type="component" value="Unassembled WGS sequence"/>
</dbReference>
<keyword evidence="2" id="KW-1133">Transmembrane helix</keyword>
<feature type="coiled-coil region" evidence="1">
    <location>
        <begin position="227"/>
        <end position="261"/>
    </location>
</feature>